<dbReference type="Gene3D" id="2.60.40.1400">
    <property type="entry name" value="G protein-activated inward rectifier potassium channel 1"/>
    <property type="match status" value="1"/>
</dbReference>
<evidence type="ECO:0000256" key="1">
    <source>
        <dbReference type="ARBA" id="ARBA00004141"/>
    </source>
</evidence>
<dbReference type="Pfam" id="PF17655">
    <property type="entry name" value="IRK_C"/>
    <property type="match status" value="1"/>
</dbReference>
<dbReference type="AlphaFoldDB" id="A0A1I7IKF1"/>
<keyword evidence="8" id="KW-0406">Ion transport</keyword>
<dbReference type="PANTHER" id="PTHR11767">
    <property type="entry name" value="INWARD RECTIFIER POTASSIUM CHANNEL"/>
    <property type="match status" value="1"/>
</dbReference>
<evidence type="ECO:0000256" key="3">
    <source>
        <dbReference type="ARBA" id="ARBA00022538"/>
    </source>
</evidence>
<evidence type="ECO:0000256" key="5">
    <source>
        <dbReference type="ARBA" id="ARBA00022882"/>
    </source>
</evidence>
<dbReference type="PRINTS" id="PR01320">
    <property type="entry name" value="KIRCHANNEL"/>
</dbReference>
<keyword evidence="6" id="KW-0630">Potassium</keyword>
<feature type="transmembrane region" description="Helical" evidence="11">
    <location>
        <begin position="54"/>
        <end position="76"/>
    </location>
</feature>
<dbReference type="InterPro" id="IPR016449">
    <property type="entry name" value="K_chnl_inward-rec_Kir"/>
</dbReference>
<dbReference type="SUPFAM" id="SSF81296">
    <property type="entry name" value="E set domains"/>
    <property type="match status" value="1"/>
</dbReference>
<dbReference type="SUPFAM" id="SSF81324">
    <property type="entry name" value="Voltage-gated potassium channels"/>
    <property type="match status" value="1"/>
</dbReference>
<sequence>MPKKINDPGFGNFSTKNIQRYVNKDGTFNIKHINKSNTISATYSYLIGISWLKFFSLVVLCYTVINILFACIYLIIGIEKLTPSTGDLLHDFFNAFFFSAQTITTVGYGGISPNGVLTGLVSSFEAMLGLLCFSFVTGLLYGRFSKPKANVKFSNSIVLREFQEQNAIMFRVMNTQKSIMIRPKVTATLLLSEEEKQEYRSSFYQLSLERDTITYLPTTWTIVHVIDENSPLKKYELEDLKRLHAEIVILISFYDDAFNQEVHQVHSYLLSELLVDQKFEKAFMFNDEGEMIFDHDKFNTTIPNSR</sequence>
<dbReference type="GO" id="GO:0034765">
    <property type="term" value="P:regulation of monoatomic ion transmembrane transport"/>
    <property type="evidence" value="ECO:0007669"/>
    <property type="project" value="TreeGrafter"/>
</dbReference>
<keyword evidence="2" id="KW-0813">Transport</keyword>
<evidence type="ECO:0000313" key="15">
    <source>
        <dbReference type="Proteomes" id="UP000199138"/>
    </source>
</evidence>
<dbReference type="GO" id="GO:0034702">
    <property type="term" value="C:monoatomic ion channel complex"/>
    <property type="evidence" value="ECO:0007669"/>
    <property type="project" value="UniProtKB-KW"/>
</dbReference>
<dbReference type="GO" id="GO:0005886">
    <property type="term" value="C:plasma membrane"/>
    <property type="evidence" value="ECO:0007669"/>
    <property type="project" value="TreeGrafter"/>
</dbReference>
<evidence type="ECO:0000256" key="4">
    <source>
        <dbReference type="ARBA" id="ARBA00022692"/>
    </source>
</evidence>
<dbReference type="InterPro" id="IPR041647">
    <property type="entry name" value="IRK_C"/>
</dbReference>
<dbReference type="InterPro" id="IPR014756">
    <property type="entry name" value="Ig_E-set"/>
</dbReference>
<comment type="subcellular location">
    <subcellularLocation>
        <location evidence="1">Membrane</location>
        <topology evidence="1">Multi-pass membrane protein</topology>
    </subcellularLocation>
</comment>
<evidence type="ECO:0000256" key="8">
    <source>
        <dbReference type="ARBA" id="ARBA00023065"/>
    </source>
</evidence>
<organism evidence="14 15">
    <name type="scientific">Pustulibacterium marinum</name>
    <dbReference type="NCBI Taxonomy" id="1224947"/>
    <lineage>
        <taxon>Bacteria</taxon>
        <taxon>Pseudomonadati</taxon>
        <taxon>Bacteroidota</taxon>
        <taxon>Flavobacteriia</taxon>
        <taxon>Flavobacteriales</taxon>
        <taxon>Flavobacteriaceae</taxon>
        <taxon>Pustulibacterium</taxon>
    </lineage>
</organism>
<evidence type="ECO:0000256" key="6">
    <source>
        <dbReference type="ARBA" id="ARBA00022958"/>
    </source>
</evidence>
<evidence type="ECO:0000256" key="2">
    <source>
        <dbReference type="ARBA" id="ARBA00022448"/>
    </source>
</evidence>
<name>A0A1I7IKF1_9FLAO</name>
<dbReference type="OrthoDB" id="9813518at2"/>
<keyword evidence="9 11" id="KW-0472">Membrane</keyword>
<evidence type="ECO:0000256" key="11">
    <source>
        <dbReference type="SAM" id="Phobius"/>
    </source>
</evidence>
<proteinExistence type="predicted"/>
<keyword evidence="3" id="KW-0633">Potassium transport</keyword>
<feature type="transmembrane region" description="Helical" evidence="11">
    <location>
        <begin position="88"/>
        <end position="111"/>
    </location>
</feature>
<dbReference type="InterPro" id="IPR013518">
    <property type="entry name" value="K_chnl_inward-rec_Kir_cyto"/>
</dbReference>
<feature type="transmembrane region" description="Helical" evidence="11">
    <location>
        <begin position="117"/>
        <end position="142"/>
    </location>
</feature>
<evidence type="ECO:0000256" key="10">
    <source>
        <dbReference type="ARBA" id="ARBA00023303"/>
    </source>
</evidence>
<evidence type="ECO:0000256" key="7">
    <source>
        <dbReference type="ARBA" id="ARBA00022989"/>
    </source>
</evidence>
<evidence type="ECO:0000313" key="14">
    <source>
        <dbReference type="EMBL" id="SFU73403.1"/>
    </source>
</evidence>
<dbReference type="GO" id="GO:0005242">
    <property type="term" value="F:inward rectifier potassium channel activity"/>
    <property type="evidence" value="ECO:0007669"/>
    <property type="project" value="InterPro"/>
</dbReference>
<dbReference type="RefSeq" id="WP_093026290.1">
    <property type="nucleotide sequence ID" value="NZ_FPBK01000017.1"/>
</dbReference>
<feature type="domain" description="Inward rectifier potassium channel C-terminal" evidence="13">
    <location>
        <begin position="151"/>
        <end position="302"/>
    </location>
</feature>
<feature type="domain" description="Potassium channel" evidence="12">
    <location>
        <begin position="68"/>
        <end position="140"/>
    </location>
</feature>
<keyword evidence="10 14" id="KW-0407">Ion channel</keyword>
<dbReference type="Gene3D" id="1.10.287.70">
    <property type="match status" value="1"/>
</dbReference>
<keyword evidence="4 11" id="KW-0812">Transmembrane</keyword>
<reference evidence="14 15" key="1">
    <citation type="submission" date="2016-10" db="EMBL/GenBank/DDBJ databases">
        <authorList>
            <person name="de Groot N.N."/>
        </authorList>
    </citation>
    <scope>NUCLEOTIDE SEQUENCE [LARGE SCALE GENOMIC DNA]</scope>
    <source>
        <strain evidence="14 15">CGMCC 1.12333</strain>
    </source>
</reference>
<keyword evidence="15" id="KW-1185">Reference proteome</keyword>
<dbReference type="InterPro" id="IPR013099">
    <property type="entry name" value="K_chnl_dom"/>
</dbReference>
<evidence type="ECO:0000259" key="13">
    <source>
        <dbReference type="Pfam" id="PF17655"/>
    </source>
</evidence>
<gene>
    <name evidence="14" type="ORF">SAMN05216480_11733</name>
</gene>
<dbReference type="GO" id="GO:1990573">
    <property type="term" value="P:potassium ion import across plasma membrane"/>
    <property type="evidence" value="ECO:0007669"/>
    <property type="project" value="TreeGrafter"/>
</dbReference>
<accession>A0A1I7IKF1</accession>
<dbReference type="Pfam" id="PF07885">
    <property type="entry name" value="Ion_trans_2"/>
    <property type="match status" value="1"/>
</dbReference>
<evidence type="ECO:0000259" key="12">
    <source>
        <dbReference type="Pfam" id="PF07885"/>
    </source>
</evidence>
<keyword evidence="7 11" id="KW-1133">Transmembrane helix</keyword>
<dbReference type="PANTHER" id="PTHR11767:SF102">
    <property type="entry name" value="INWARDLY RECTIFYING POTASSIUM CHANNEL 1, ISOFORM F"/>
    <property type="match status" value="1"/>
</dbReference>
<evidence type="ECO:0000256" key="9">
    <source>
        <dbReference type="ARBA" id="ARBA00023136"/>
    </source>
</evidence>
<dbReference type="Proteomes" id="UP000199138">
    <property type="component" value="Unassembled WGS sequence"/>
</dbReference>
<keyword evidence="5" id="KW-0851">Voltage-gated channel</keyword>
<dbReference type="STRING" id="1224947.SAMN05216480_11733"/>
<protein>
    <submittedName>
        <fullName evidence="14">Inward rectifier potassium channel</fullName>
    </submittedName>
</protein>
<dbReference type="EMBL" id="FPBK01000017">
    <property type="protein sequence ID" value="SFU73403.1"/>
    <property type="molecule type" value="Genomic_DNA"/>
</dbReference>